<dbReference type="SUPFAM" id="SSF52821">
    <property type="entry name" value="Rhodanese/Cell cycle control phosphatase"/>
    <property type="match status" value="1"/>
</dbReference>
<accession>A0ABP1D9H7</accession>
<keyword evidence="4" id="KW-0378">Hydrolase</keyword>
<feature type="region of interest" description="Disordered" evidence="7">
    <location>
        <begin position="893"/>
        <end position="942"/>
    </location>
</feature>
<evidence type="ECO:0000256" key="2">
    <source>
        <dbReference type="ARBA" id="ARBA00013064"/>
    </source>
</evidence>
<dbReference type="EMBL" id="OZ037946">
    <property type="protein sequence ID" value="CAL1703747.1"/>
    <property type="molecule type" value="Genomic_DNA"/>
</dbReference>
<feature type="region of interest" description="Disordered" evidence="7">
    <location>
        <begin position="240"/>
        <end position="312"/>
    </location>
</feature>
<dbReference type="PROSITE" id="PS50206">
    <property type="entry name" value="RHODANESE_3"/>
    <property type="match status" value="1"/>
</dbReference>
<evidence type="ECO:0000256" key="6">
    <source>
        <dbReference type="ARBA" id="ARBA00023306"/>
    </source>
</evidence>
<feature type="region of interest" description="Disordered" evidence="7">
    <location>
        <begin position="132"/>
        <end position="162"/>
    </location>
</feature>
<keyword evidence="6" id="KW-0131">Cell cycle</keyword>
<dbReference type="EC" id="3.1.3.48" evidence="2"/>
<feature type="region of interest" description="Disordered" evidence="7">
    <location>
        <begin position="409"/>
        <end position="452"/>
    </location>
</feature>
<feature type="compositionally biased region" description="Low complexity" evidence="7">
    <location>
        <begin position="359"/>
        <end position="371"/>
    </location>
</feature>
<comment type="similarity">
    <text evidence="1">Belongs to the MPI phosphatase family.</text>
</comment>
<evidence type="ECO:0000256" key="4">
    <source>
        <dbReference type="ARBA" id="ARBA00022801"/>
    </source>
</evidence>
<dbReference type="Gene3D" id="3.40.250.10">
    <property type="entry name" value="Rhodanese-like domain"/>
    <property type="match status" value="1"/>
</dbReference>
<keyword evidence="5" id="KW-0904">Protein phosphatase</keyword>
<gene>
    <name evidence="9" type="ORF">GFSPODELE1_LOCUS4707</name>
</gene>
<feature type="compositionally biased region" description="Low complexity" evidence="7">
    <location>
        <begin position="462"/>
        <end position="475"/>
    </location>
</feature>
<feature type="region of interest" description="Disordered" evidence="7">
    <location>
        <begin position="1"/>
        <end position="26"/>
    </location>
</feature>
<dbReference type="InterPro" id="IPR001307">
    <property type="entry name" value="Thiosulphate_STrfase_CS"/>
</dbReference>
<dbReference type="PRINTS" id="PR00716">
    <property type="entry name" value="MPIPHPHTASE"/>
</dbReference>
<dbReference type="InterPro" id="IPR001763">
    <property type="entry name" value="Rhodanese-like_dom"/>
</dbReference>
<dbReference type="CDD" id="cd01530">
    <property type="entry name" value="Cdc25"/>
    <property type="match status" value="1"/>
</dbReference>
<feature type="region of interest" description="Disordered" evidence="7">
    <location>
        <begin position="332"/>
        <end position="371"/>
    </location>
</feature>
<keyword evidence="10" id="KW-1185">Reference proteome</keyword>
<proteinExistence type="inferred from homology"/>
<sequence>MKRMLTSEKLNMSQITRKQRRKPLREGSWATTFERDTTTPAGDRFFLLATPCSLYLTRRDRWTHKRPHNLRRLYTVCPGALFISPLLTSTPPLSRRGLLRQHTRSHQAGSPLFKISPVTLLLLGLWTSASLRHNNNTNNTNTTNTGTTNNTKKRKHESDDESDMAYHHANTSTKQFLMAPSVPYRRVAQKLNGNRPTGSSEESDVERELELSFASTMSINSPVLGPVASTLEDDCPEYVPMDISPAPPRVGHPVVQQEDSQTKLKIGRPRALTSASRLFGRDRSNSNSGSSVNTSANKSTGTTGSNKKLTRSALPTEWMASSRFAAESSENLFAPPPLQIPSSPASSDAMDIDTPPVHVPSTSAPESPVPVSAAPTITAFNFETRIDPSRPLSAAPTVGEFKNPFLESMFQDSSPPRGRSFEDTPSGFSVDESPVQPFQKKRRSASPEHEPVELGLQLADDSSSPGVPFSSPSMSKLQRMSSGSMLAHMKKPFFGQLALNANNKRPRRPVVSAIVAPADAPQIHSGYGKESREQPLPSRHVLPPVRRAFSAMLPPSMMDLSLESDDGSFDQDAADMSSPAQAYAKRQQVKTIRRCDGTDDFRPLTGATALVQRDSEVKKGLRRTEDRADRPVDRETPRSKYLNASGLGGFGDNEAHGKILPCHRVKEDGLMRISVKTMDALLDGAYDSQITSFHVIDCRFDYEYNGGHIPGAVNINTTSGVEEFLLSATVHKPKPSTSGDMAKKTVLVFHCEFSAKRAPTFAKHLRSKDRSLNNHVYPKIHYPEVYILEGGYCQYFKESGNRCEPCGYIQMDDPHYAASRKEDLDHFRKAKFGRTKSYAYGDGKMSLTGQLQQPKRNSAPSGGGAPALFAAGNAARNRRTNGLLQTLEEDSDALHSEGEDTDIGDSPCPPPNKGVVFKGGKIGRAPLTRAETYGPSRTNLGY</sequence>
<keyword evidence="3" id="KW-0132">Cell division</keyword>
<organism evidence="9 10">
    <name type="scientific">Somion occarium</name>
    <dbReference type="NCBI Taxonomy" id="3059160"/>
    <lineage>
        <taxon>Eukaryota</taxon>
        <taxon>Fungi</taxon>
        <taxon>Dikarya</taxon>
        <taxon>Basidiomycota</taxon>
        <taxon>Agaricomycotina</taxon>
        <taxon>Agaricomycetes</taxon>
        <taxon>Polyporales</taxon>
        <taxon>Cerrenaceae</taxon>
        <taxon>Somion</taxon>
    </lineage>
</organism>
<evidence type="ECO:0000256" key="1">
    <source>
        <dbReference type="ARBA" id="ARBA00011065"/>
    </source>
</evidence>
<dbReference type="PROSITE" id="PS00380">
    <property type="entry name" value="RHODANESE_1"/>
    <property type="match status" value="1"/>
</dbReference>
<name>A0ABP1D9H7_9APHY</name>
<dbReference type="PANTHER" id="PTHR10828:SF17">
    <property type="entry name" value="PROTEIN-TYROSINE-PHOSPHATASE"/>
    <property type="match status" value="1"/>
</dbReference>
<evidence type="ECO:0000256" key="3">
    <source>
        <dbReference type="ARBA" id="ARBA00022618"/>
    </source>
</evidence>
<dbReference type="PANTHER" id="PTHR10828">
    <property type="entry name" value="M-PHASE INDUCER PHOSPHATASE DUAL SPECIFICITY PHOSPHATASE CDC25"/>
    <property type="match status" value="1"/>
</dbReference>
<feature type="compositionally biased region" description="Low complexity" evidence="7">
    <location>
        <begin position="856"/>
        <end position="869"/>
    </location>
</feature>
<evidence type="ECO:0000256" key="5">
    <source>
        <dbReference type="ARBA" id="ARBA00022912"/>
    </source>
</evidence>
<feature type="compositionally biased region" description="Low complexity" evidence="7">
    <location>
        <begin position="134"/>
        <end position="150"/>
    </location>
</feature>
<dbReference type="Pfam" id="PF00581">
    <property type="entry name" value="Rhodanese"/>
    <property type="match status" value="1"/>
</dbReference>
<feature type="region of interest" description="Disordered" evidence="7">
    <location>
        <begin position="848"/>
        <end position="869"/>
    </location>
</feature>
<evidence type="ECO:0000256" key="7">
    <source>
        <dbReference type="SAM" id="MobiDB-lite"/>
    </source>
</evidence>
<feature type="compositionally biased region" description="Basic and acidic residues" evidence="7">
    <location>
        <begin position="615"/>
        <end position="638"/>
    </location>
</feature>
<dbReference type="Proteomes" id="UP001497453">
    <property type="component" value="Chromosome 3"/>
</dbReference>
<feature type="region of interest" description="Disordered" evidence="7">
    <location>
        <begin position="457"/>
        <end position="476"/>
    </location>
</feature>
<dbReference type="InterPro" id="IPR036873">
    <property type="entry name" value="Rhodanese-like_dom_sf"/>
</dbReference>
<dbReference type="SMART" id="SM00450">
    <property type="entry name" value="RHOD"/>
    <property type="match status" value="1"/>
</dbReference>
<evidence type="ECO:0000259" key="8">
    <source>
        <dbReference type="PROSITE" id="PS50206"/>
    </source>
</evidence>
<evidence type="ECO:0000313" key="9">
    <source>
        <dbReference type="EMBL" id="CAL1703747.1"/>
    </source>
</evidence>
<feature type="domain" description="Rhodanese" evidence="8">
    <location>
        <begin position="689"/>
        <end position="804"/>
    </location>
</feature>
<evidence type="ECO:0000313" key="10">
    <source>
        <dbReference type="Proteomes" id="UP001497453"/>
    </source>
</evidence>
<protein>
    <recommendedName>
        <fullName evidence="2">protein-tyrosine-phosphatase</fullName>
        <ecNumber evidence="2">3.1.3.48</ecNumber>
    </recommendedName>
</protein>
<feature type="compositionally biased region" description="Polar residues" evidence="7">
    <location>
        <begin position="298"/>
        <end position="307"/>
    </location>
</feature>
<dbReference type="InterPro" id="IPR000751">
    <property type="entry name" value="MPI_Phosphatase"/>
</dbReference>
<reference evidence="10" key="1">
    <citation type="submission" date="2024-04" db="EMBL/GenBank/DDBJ databases">
        <authorList>
            <person name="Shaw F."/>
            <person name="Minotto A."/>
        </authorList>
    </citation>
    <scope>NUCLEOTIDE SEQUENCE [LARGE SCALE GENOMIC DNA]</scope>
</reference>
<feature type="compositionally biased region" description="Low complexity" evidence="7">
    <location>
        <begin position="285"/>
        <end position="297"/>
    </location>
</feature>
<feature type="region of interest" description="Disordered" evidence="7">
    <location>
        <begin position="615"/>
        <end position="647"/>
    </location>
</feature>